<name>A0A1H3A6W6_9RHOB</name>
<evidence type="ECO:0000313" key="3">
    <source>
        <dbReference type="Proteomes" id="UP000183400"/>
    </source>
</evidence>
<protein>
    <submittedName>
        <fullName evidence="2">Uncharacterized protein</fullName>
    </submittedName>
</protein>
<feature type="compositionally biased region" description="Polar residues" evidence="1">
    <location>
        <begin position="52"/>
        <end position="63"/>
    </location>
</feature>
<gene>
    <name evidence="2" type="ORF">SAMN05444358_10464</name>
</gene>
<evidence type="ECO:0000256" key="1">
    <source>
        <dbReference type="SAM" id="MobiDB-lite"/>
    </source>
</evidence>
<organism evidence="2 3">
    <name type="scientific">Ruegeria halocynthiae</name>
    <dbReference type="NCBI Taxonomy" id="985054"/>
    <lineage>
        <taxon>Bacteria</taxon>
        <taxon>Pseudomonadati</taxon>
        <taxon>Pseudomonadota</taxon>
        <taxon>Alphaproteobacteria</taxon>
        <taxon>Rhodobacterales</taxon>
        <taxon>Roseobacteraceae</taxon>
        <taxon>Ruegeria</taxon>
    </lineage>
</organism>
<evidence type="ECO:0000313" key="2">
    <source>
        <dbReference type="EMBL" id="SDX25315.1"/>
    </source>
</evidence>
<proteinExistence type="predicted"/>
<sequence>MKSQLIDQLNQVLGSDPKRFGKLVKHDGQNGFLEDAMQGLRDLDARIPTPALSPNQLNHSSDGLGNATRPISGFPLSPNKRKKSEATDEQGGACWEWYG</sequence>
<dbReference type="EMBL" id="FNNP01000004">
    <property type="protein sequence ID" value="SDX25315.1"/>
    <property type="molecule type" value="Genomic_DNA"/>
</dbReference>
<feature type="region of interest" description="Disordered" evidence="1">
    <location>
        <begin position="46"/>
        <end position="99"/>
    </location>
</feature>
<reference evidence="3" key="1">
    <citation type="submission" date="2016-10" db="EMBL/GenBank/DDBJ databases">
        <authorList>
            <person name="Varghese N."/>
            <person name="Submissions S."/>
        </authorList>
    </citation>
    <scope>NUCLEOTIDE SEQUENCE [LARGE SCALE GENOMIC DNA]</scope>
    <source>
        <strain evidence="3">DSM 27839</strain>
    </source>
</reference>
<dbReference type="Proteomes" id="UP000183400">
    <property type="component" value="Unassembled WGS sequence"/>
</dbReference>
<dbReference type="AlphaFoldDB" id="A0A1H3A6W6"/>
<keyword evidence="3" id="KW-1185">Reference proteome</keyword>
<accession>A0A1H3A6W6</accession>